<dbReference type="Pfam" id="PF12146">
    <property type="entry name" value="Hydrolase_4"/>
    <property type="match status" value="1"/>
</dbReference>
<dbReference type="AlphaFoldDB" id="A0A3A3G091"/>
<dbReference type="PANTHER" id="PTHR43265">
    <property type="entry name" value="ESTERASE ESTD"/>
    <property type="match status" value="1"/>
</dbReference>
<proteinExistence type="predicted"/>
<dbReference type="OrthoDB" id="5379975at2"/>
<accession>A0A3A3G091</accession>
<keyword evidence="3" id="KW-1185">Reference proteome</keyword>
<dbReference type="SUPFAM" id="SSF53474">
    <property type="entry name" value="alpha/beta-Hydrolases"/>
    <property type="match status" value="1"/>
</dbReference>
<dbReference type="GO" id="GO:0052689">
    <property type="term" value="F:carboxylic ester hydrolase activity"/>
    <property type="evidence" value="ECO:0007669"/>
    <property type="project" value="TreeGrafter"/>
</dbReference>
<dbReference type="InterPro" id="IPR017531">
    <property type="entry name" value="Hydrolase-1_PEP"/>
</dbReference>
<protein>
    <submittedName>
        <fullName evidence="2">Hydrolase 1, exosortase A system-associated</fullName>
    </submittedName>
</protein>
<dbReference type="InterPro" id="IPR022742">
    <property type="entry name" value="Hydrolase_4"/>
</dbReference>
<dbReference type="PANTHER" id="PTHR43265:SF1">
    <property type="entry name" value="ESTERASE ESTD"/>
    <property type="match status" value="1"/>
</dbReference>
<evidence type="ECO:0000259" key="1">
    <source>
        <dbReference type="Pfam" id="PF12146"/>
    </source>
</evidence>
<evidence type="ECO:0000313" key="3">
    <source>
        <dbReference type="Proteomes" id="UP000266327"/>
    </source>
</evidence>
<dbReference type="NCBIfam" id="TIGR03100">
    <property type="entry name" value="hydr1_PEP"/>
    <property type="match status" value="1"/>
</dbReference>
<keyword evidence="2" id="KW-0378">Hydrolase</keyword>
<feature type="domain" description="Serine aminopeptidase S33" evidence="1">
    <location>
        <begin position="45"/>
        <end position="234"/>
    </location>
</feature>
<sequence>MNFEERALAFPCQGAWLYGILSMPAETASRGVLIVVGGPQYRAGSHRQFTLLARQLASEGIPAMRFDYRGMGDSQGAIQNFEDIGDDISAAIDQFMAAVPGLKEVAIWGLCDAASAAAFYAHRDERVCGLALLNPWVRTGEGAARAYLKHYYLKRVFDPGLWQKIARGRFACKAAGHSLLAMLRTALQSRQRPDTTDQAPAVHASSSAMPLPEKMYEGLNRFNGRILLVLSGDDMTAQEFSDLIATSRQWRKLLRDRKIRRHRLAGANHTFSQQEWREQVATWTRDWLRSW</sequence>
<dbReference type="InterPro" id="IPR029058">
    <property type="entry name" value="AB_hydrolase_fold"/>
</dbReference>
<dbReference type="Proteomes" id="UP000266327">
    <property type="component" value="Unassembled WGS sequence"/>
</dbReference>
<organism evidence="2 3">
    <name type="scientific">Noviherbaspirillum sedimenti</name>
    <dbReference type="NCBI Taxonomy" id="2320865"/>
    <lineage>
        <taxon>Bacteria</taxon>
        <taxon>Pseudomonadati</taxon>
        <taxon>Pseudomonadota</taxon>
        <taxon>Betaproteobacteria</taxon>
        <taxon>Burkholderiales</taxon>
        <taxon>Oxalobacteraceae</taxon>
        <taxon>Noviherbaspirillum</taxon>
    </lineage>
</organism>
<evidence type="ECO:0000313" key="2">
    <source>
        <dbReference type="EMBL" id="RJG01867.1"/>
    </source>
</evidence>
<dbReference type="EMBL" id="QYUQ01000002">
    <property type="protein sequence ID" value="RJG01867.1"/>
    <property type="molecule type" value="Genomic_DNA"/>
</dbReference>
<name>A0A3A3G091_9BURK</name>
<reference evidence="3" key="1">
    <citation type="submission" date="2018-09" db="EMBL/GenBank/DDBJ databases">
        <authorList>
            <person name="Zhu H."/>
        </authorList>
    </citation>
    <scope>NUCLEOTIDE SEQUENCE [LARGE SCALE GENOMIC DNA]</scope>
    <source>
        <strain evidence="3">K1S02-23</strain>
    </source>
</reference>
<gene>
    <name evidence="2" type="ORF">D3878_09995</name>
</gene>
<dbReference type="InterPro" id="IPR053145">
    <property type="entry name" value="AB_hydrolase_Est10"/>
</dbReference>
<comment type="caution">
    <text evidence="2">The sequence shown here is derived from an EMBL/GenBank/DDBJ whole genome shotgun (WGS) entry which is preliminary data.</text>
</comment>
<dbReference type="Gene3D" id="3.40.50.1820">
    <property type="entry name" value="alpha/beta hydrolase"/>
    <property type="match status" value="1"/>
</dbReference>